<sequence>MPLPGLSQAGPRPSRDPPKPIISVKAEPLSEDEFDLSAKQEAREYTAVQRNQSDRAAIKAENKARKRQGLSPLPLPAAVKVPRKRPDSSSEDEQSGSLLAGSGDSDTWVTKSGKRTRKTKKKQDDDLWYEGQVILPFNPLYRLAGLPDPDQGARRAEQQKQRFLDGASTSHAPGPSMTVKDGKLVKKTEIVTATEELAVPPAETETPQEEEASEGAYSDEAVVLPWEDEVHGEEASEGVYSDDERFAGPWAGGSPPVAITGESRPSFLSQNDDLPAVRPNLPLALDQPDRGPYILDDATRDIAIPSPLNRYLKEYQRVGAQFLYRNYTAGRGGILGDDMGLGKTIQVIAFFSAIMRKTATRLDSQRRKKEIRLSSEGSINPRHWPTALVICPSSLVRNWERELDRWGYFEHAAWRAEDWSVTKAAFLKGYYDIRTMYENILPQFYLRRDKRLIAHELPEKRDLVVFCPLAPRQVQAYQRLIQSDDVQFILRRNLPCDCGSGAKRRECHYQTTPNGETLPEVVLKNITALGKVANHLGLLYHAKDDSAATREVNKRFFQICTGEDYDGKRHNVIQAALTQAGGVGLNLTAANKVVIFDPDWNPANDLQAMDRAFRIGQQRTVDVYRLIAQGTVEELKYERQIHKQQRSRQLNQGTFERRIHQGYEGGRTEEEQGELFGTQNIFRFDPKGFVPGNRIRAAEDQFAQDLIDAEYDEDEEPVADDDSEDMRNERKRRDHRRAQAKAARRRADESTLVRDALGDQTASKPREEDNILQDLGIQSQVHESAFRDSAAERQIYEIGIRLLRDNPALARKMKANDLGKIAKRTPRNSNESSSRKEVKQDDEPWRSRIGTARNRGVVLAELSD</sequence>
<gene>
    <name evidence="6" type="ORF">EHS25_010087</name>
</gene>
<dbReference type="GO" id="GO:0016787">
    <property type="term" value="F:hydrolase activity"/>
    <property type="evidence" value="ECO:0007669"/>
    <property type="project" value="UniProtKB-KW"/>
</dbReference>
<comment type="caution">
    <text evidence="6">The sequence shown here is derived from an EMBL/GenBank/DDBJ whole genome shotgun (WGS) entry which is preliminary data.</text>
</comment>
<feature type="compositionally biased region" description="Acidic residues" evidence="4">
    <location>
        <begin position="710"/>
        <end position="724"/>
    </location>
</feature>
<dbReference type="InterPro" id="IPR050496">
    <property type="entry name" value="SNF2_RAD54_helicase_repair"/>
</dbReference>
<dbReference type="InterPro" id="IPR038718">
    <property type="entry name" value="SNF2-like_sf"/>
</dbReference>
<organism evidence="6 7">
    <name type="scientific">Saitozyma podzolica</name>
    <dbReference type="NCBI Taxonomy" id="1890683"/>
    <lineage>
        <taxon>Eukaryota</taxon>
        <taxon>Fungi</taxon>
        <taxon>Dikarya</taxon>
        <taxon>Basidiomycota</taxon>
        <taxon>Agaricomycotina</taxon>
        <taxon>Tremellomycetes</taxon>
        <taxon>Tremellales</taxon>
        <taxon>Trimorphomycetaceae</taxon>
        <taxon>Saitozyma</taxon>
    </lineage>
</organism>
<keyword evidence="1" id="KW-0547">Nucleotide-binding</keyword>
<evidence type="ECO:0000256" key="1">
    <source>
        <dbReference type="ARBA" id="ARBA00022741"/>
    </source>
</evidence>
<feature type="compositionally biased region" description="Basic residues" evidence="4">
    <location>
        <begin position="112"/>
        <end position="121"/>
    </location>
</feature>
<feature type="compositionally biased region" description="Basic and acidic residues" evidence="4">
    <location>
        <begin position="180"/>
        <end position="189"/>
    </location>
</feature>
<name>A0A427YIK8_9TREE</name>
<feature type="compositionally biased region" description="Basic and acidic residues" evidence="4">
    <location>
        <begin position="833"/>
        <end position="846"/>
    </location>
</feature>
<feature type="region of interest" description="Disordered" evidence="4">
    <location>
        <begin position="815"/>
        <end position="850"/>
    </location>
</feature>
<evidence type="ECO:0000313" key="6">
    <source>
        <dbReference type="EMBL" id="RSH90911.1"/>
    </source>
</evidence>
<feature type="compositionally biased region" description="Basic and acidic residues" evidence="4">
    <location>
        <begin position="151"/>
        <end position="163"/>
    </location>
</feature>
<dbReference type="InterPro" id="IPR027417">
    <property type="entry name" value="P-loop_NTPase"/>
</dbReference>
<dbReference type="CDD" id="cd18793">
    <property type="entry name" value="SF2_C_SNF"/>
    <property type="match status" value="1"/>
</dbReference>
<dbReference type="PANTHER" id="PTHR45629:SF7">
    <property type="entry name" value="DNA EXCISION REPAIR PROTEIN ERCC-6-RELATED"/>
    <property type="match status" value="1"/>
</dbReference>
<feature type="compositionally biased region" description="Basic and acidic residues" evidence="4">
    <location>
        <begin position="52"/>
        <end position="63"/>
    </location>
</feature>
<dbReference type="InterPro" id="IPR000330">
    <property type="entry name" value="SNF2_N"/>
</dbReference>
<feature type="region of interest" description="Disordered" evidence="4">
    <location>
        <begin position="232"/>
        <end position="273"/>
    </location>
</feature>
<dbReference type="PANTHER" id="PTHR45629">
    <property type="entry name" value="SNF2/RAD54 FAMILY MEMBER"/>
    <property type="match status" value="1"/>
</dbReference>
<dbReference type="Proteomes" id="UP000279259">
    <property type="component" value="Unassembled WGS sequence"/>
</dbReference>
<dbReference type="AlphaFoldDB" id="A0A427YIK8"/>
<dbReference type="InterPro" id="IPR001650">
    <property type="entry name" value="Helicase_C-like"/>
</dbReference>
<reference evidence="6 7" key="1">
    <citation type="submission" date="2018-11" db="EMBL/GenBank/DDBJ databases">
        <title>Genome sequence of Saitozyma podzolica DSM 27192.</title>
        <authorList>
            <person name="Aliyu H."/>
            <person name="Gorte O."/>
            <person name="Ochsenreither K."/>
        </authorList>
    </citation>
    <scope>NUCLEOTIDE SEQUENCE [LARGE SCALE GENOMIC DNA]</scope>
    <source>
        <strain evidence="6 7">DSM 27192</strain>
    </source>
</reference>
<evidence type="ECO:0000259" key="5">
    <source>
        <dbReference type="PROSITE" id="PS51194"/>
    </source>
</evidence>
<feature type="region of interest" description="Disordered" evidence="4">
    <location>
        <begin position="143"/>
        <end position="218"/>
    </location>
</feature>
<feature type="domain" description="Helicase C-terminal" evidence="5">
    <location>
        <begin position="440"/>
        <end position="663"/>
    </location>
</feature>
<evidence type="ECO:0000313" key="7">
    <source>
        <dbReference type="Proteomes" id="UP000279259"/>
    </source>
</evidence>
<dbReference type="Gene3D" id="3.40.50.300">
    <property type="entry name" value="P-loop containing nucleotide triphosphate hydrolases"/>
    <property type="match status" value="1"/>
</dbReference>
<evidence type="ECO:0000256" key="3">
    <source>
        <dbReference type="ARBA" id="ARBA00022840"/>
    </source>
</evidence>
<keyword evidence="7" id="KW-1185">Reference proteome</keyword>
<evidence type="ECO:0000256" key="2">
    <source>
        <dbReference type="ARBA" id="ARBA00022801"/>
    </source>
</evidence>
<dbReference type="EMBL" id="RSCD01000009">
    <property type="protein sequence ID" value="RSH90911.1"/>
    <property type="molecule type" value="Genomic_DNA"/>
</dbReference>
<dbReference type="SUPFAM" id="SSF52540">
    <property type="entry name" value="P-loop containing nucleoside triphosphate hydrolases"/>
    <property type="match status" value="2"/>
</dbReference>
<feature type="compositionally biased region" description="Basic residues" evidence="4">
    <location>
        <begin position="729"/>
        <end position="744"/>
    </location>
</feature>
<evidence type="ECO:0000256" key="4">
    <source>
        <dbReference type="SAM" id="MobiDB-lite"/>
    </source>
</evidence>
<dbReference type="Pfam" id="PF00176">
    <property type="entry name" value="SNF2-rel_dom"/>
    <property type="match status" value="1"/>
</dbReference>
<feature type="compositionally biased region" description="Low complexity" evidence="4">
    <location>
        <begin position="95"/>
        <end position="106"/>
    </location>
</feature>
<dbReference type="OrthoDB" id="413460at2759"/>
<dbReference type="Pfam" id="PF00271">
    <property type="entry name" value="Helicase_C"/>
    <property type="match status" value="1"/>
</dbReference>
<dbReference type="Gene3D" id="3.40.50.10810">
    <property type="entry name" value="Tandem AAA-ATPase domain"/>
    <property type="match status" value="1"/>
</dbReference>
<protein>
    <recommendedName>
        <fullName evidence="5">Helicase C-terminal domain-containing protein</fullName>
    </recommendedName>
</protein>
<dbReference type="InterPro" id="IPR049730">
    <property type="entry name" value="SNF2/RAD54-like_C"/>
</dbReference>
<feature type="region of interest" description="Disordered" evidence="4">
    <location>
        <begin position="1"/>
        <end position="125"/>
    </location>
</feature>
<accession>A0A427YIK8</accession>
<keyword evidence="3" id="KW-0067">ATP-binding</keyword>
<dbReference type="SMART" id="SM00490">
    <property type="entry name" value="HELICc"/>
    <property type="match status" value="1"/>
</dbReference>
<keyword evidence="2" id="KW-0378">Hydrolase</keyword>
<dbReference type="SMART" id="SM00487">
    <property type="entry name" value="DEXDc"/>
    <property type="match status" value="1"/>
</dbReference>
<dbReference type="STRING" id="1890683.A0A427YIK8"/>
<dbReference type="PROSITE" id="PS51194">
    <property type="entry name" value="HELICASE_CTER"/>
    <property type="match status" value="1"/>
</dbReference>
<dbReference type="GO" id="GO:0005524">
    <property type="term" value="F:ATP binding"/>
    <property type="evidence" value="ECO:0007669"/>
    <property type="project" value="InterPro"/>
</dbReference>
<dbReference type="InterPro" id="IPR014001">
    <property type="entry name" value="Helicase_ATP-bd"/>
</dbReference>
<proteinExistence type="predicted"/>
<feature type="region of interest" description="Disordered" evidence="4">
    <location>
        <begin position="710"/>
        <end position="769"/>
    </location>
</feature>